<evidence type="ECO:0000313" key="1">
    <source>
        <dbReference type="EMBL" id="OIR14513.1"/>
    </source>
</evidence>
<proteinExistence type="predicted"/>
<comment type="caution">
    <text evidence="1">The sequence shown here is derived from an EMBL/GenBank/DDBJ whole genome shotgun (WGS) entry which is preliminary data.</text>
</comment>
<gene>
    <name evidence="1" type="ORF">GALL_43140</name>
</gene>
<protein>
    <submittedName>
        <fullName evidence="1">Uncharacterized protein</fullName>
    </submittedName>
</protein>
<name>A0A1J5T0X0_9ZZZZ</name>
<organism evidence="1">
    <name type="scientific">mine drainage metagenome</name>
    <dbReference type="NCBI Taxonomy" id="410659"/>
    <lineage>
        <taxon>unclassified sequences</taxon>
        <taxon>metagenomes</taxon>
        <taxon>ecological metagenomes</taxon>
    </lineage>
</organism>
<dbReference type="EMBL" id="MLJW01000011">
    <property type="protein sequence ID" value="OIR14513.1"/>
    <property type="molecule type" value="Genomic_DNA"/>
</dbReference>
<reference evidence="1" key="1">
    <citation type="submission" date="2016-10" db="EMBL/GenBank/DDBJ databases">
        <title>Sequence of Gallionella enrichment culture.</title>
        <authorList>
            <person name="Poehlein A."/>
            <person name="Muehling M."/>
            <person name="Daniel R."/>
        </authorList>
    </citation>
    <scope>NUCLEOTIDE SEQUENCE</scope>
</reference>
<accession>A0A1J5T0X0</accession>
<dbReference type="AlphaFoldDB" id="A0A1J5T0X0"/>
<sequence>MRIKSSWFKEGRKRTPQEVSDALAFVVSRIADNALKNTRKAKFEIEVGVQYFDFLAEFLLFLIISADRIAYRELTEEDRLVFTSNLANRVAETYAENRSRLLVEDLKECKRRFIDLLNQRAGEYAEFGYDENGPAYTFYRYLAYCIGEIMTDADSGWIIDQIISFEAPEAIQMVEKTLRGLYEAEPKKSHRRASVSGD</sequence>